<feature type="compositionally biased region" description="Basic and acidic residues" evidence="1">
    <location>
        <begin position="139"/>
        <end position="154"/>
    </location>
</feature>
<dbReference type="Proteomes" id="UP000651050">
    <property type="component" value="Unassembled WGS sequence"/>
</dbReference>
<sequence length="183" mass="20839">MNPQSSGPSTRPSSVLPSEAEQELKRELLRVVLAKTLKKSGIPPQWISVEMNAMTQPSGEVWIEINFSLQIDEPRFLTYISSFQAEFERRLLEIAPDARQWLSRMAWTVTPDPIYEAALPSPGYWETVMADRELTARQKGGKGWDRESLARHFSDTNPGDMVVDFKNTQPPDRNIENLAPPKR</sequence>
<evidence type="ECO:0000256" key="1">
    <source>
        <dbReference type="SAM" id="MobiDB-lite"/>
    </source>
</evidence>
<comment type="caution">
    <text evidence="2">The sequence shown here is derived from an EMBL/GenBank/DDBJ whole genome shotgun (WGS) entry which is preliminary data.</text>
</comment>
<dbReference type="RefSeq" id="WP_196984471.1">
    <property type="nucleotide sequence ID" value="NZ_JADWYS010000001.1"/>
</dbReference>
<accession>A0A931H109</accession>
<reference evidence="2" key="1">
    <citation type="submission" date="2020-11" db="EMBL/GenBank/DDBJ databases">
        <title>Bacterial whole genome sequence for Caenimonas sp. DR4.4.</title>
        <authorList>
            <person name="Le V."/>
            <person name="Ko S.-R."/>
            <person name="Ahn C.-Y."/>
            <person name="Oh H.-M."/>
        </authorList>
    </citation>
    <scope>NUCLEOTIDE SEQUENCE</scope>
    <source>
        <strain evidence="2">DR4.4</strain>
    </source>
</reference>
<feature type="region of interest" description="Disordered" evidence="1">
    <location>
        <begin position="1"/>
        <end position="20"/>
    </location>
</feature>
<proteinExistence type="predicted"/>
<dbReference type="EMBL" id="JADWYS010000001">
    <property type="protein sequence ID" value="MBG9386489.1"/>
    <property type="molecule type" value="Genomic_DNA"/>
</dbReference>
<evidence type="ECO:0000313" key="3">
    <source>
        <dbReference type="Proteomes" id="UP000651050"/>
    </source>
</evidence>
<feature type="compositionally biased region" description="Polar residues" evidence="1">
    <location>
        <begin position="1"/>
        <end position="16"/>
    </location>
</feature>
<evidence type="ECO:0000313" key="2">
    <source>
        <dbReference type="EMBL" id="MBG9386489.1"/>
    </source>
</evidence>
<protein>
    <submittedName>
        <fullName evidence="2">Uncharacterized protein</fullName>
    </submittedName>
</protein>
<name>A0A931H109_9BURK</name>
<feature type="region of interest" description="Disordered" evidence="1">
    <location>
        <begin position="139"/>
        <end position="183"/>
    </location>
</feature>
<organism evidence="2 3">
    <name type="scientific">Caenimonas aquaedulcis</name>
    <dbReference type="NCBI Taxonomy" id="2793270"/>
    <lineage>
        <taxon>Bacteria</taxon>
        <taxon>Pseudomonadati</taxon>
        <taxon>Pseudomonadota</taxon>
        <taxon>Betaproteobacteria</taxon>
        <taxon>Burkholderiales</taxon>
        <taxon>Comamonadaceae</taxon>
        <taxon>Caenimonas</taxon>
    </lineage>
</organism>
<gene>
    <name evidence="2" type="ORF">I5803_00500</name>
</gene>
<dbReference type="AlphaFoldDB" id="A0A931H109"/>
<keyword evidence="3" id="KW-1185">Reference proteome</keyword>